<proteinExistence type="predicted"/>
<protein>
    <submittedName>
        <fullName evidence="2">Uncharacterized protein</fullName>
    </submittedName>
</protein>
<dbReference type="EMBL" id="OX451736">
    <property type="protein sequence ID" value="CAI8585743.1"/>
    <property type="molecule type" value="Genomic_DNA"/>
</dbReference>
<dbReference type="Proteomes" id="UP001157006">
    <property type="component" value="Chromosome 1L"/>
</dbReference>
<sequence length="243" mass="26604">MPMHDQGINAVDDDLLVSFVGELTTPLPVVKKNLLRVSLFLGCGEGYHLCASLPNGYLLLKIRVQHLINDRGIIFEKTPSTRNLCIDVSIITIFTNPPRASSKVPVRITSTPKVSPLIITSPGPIPYSSNKAAPWNYGADIYYHGVKQDPLAIKNEATEDTNPNIDNIVGTSKSPEAEGFSLLKSLQRMLSLLLIPLLIILVATHIVTPVVIHATESTETRRKEVLVKPARTKAPKEDILESS</sequence>
<keyword evidence="1" id="KW-0812">Transmembrane</keyword>
<reference evidence="2 3" key="1">
    <citation type="submission" date="2023-01" db="EMBL/GenBank/DDBJ databases">
        <authorList>
            <person name="Kreplak J."/>
        </authorList>
    </citation>
    <scope>NUCLEOTIDE SEQUENCE [LARGE SCALE GENOMIC DNA]</scope>
</reference>
<name>A0AAV0YKL0_VICFA</name>
<dbReference type="AlphaFoldDB" id="A0AAV0YKL0"/>
<keyword evidence="1" id="KW-0472">Membrane</keyword>
<accession>A0AAV0YKL0</accession>
<evidence type="ECO:0000313" key="3">
    <source>
        <dbReference type="Proteomes" id="UP001157006"/>
    </source>
</evidence>
<evidence type="ECO:0000256" key="1">
    <source>
        <dbReference type="SAM" id="Phobius"/>
    </source>
</evidence>
<keyword evidence="3" id="KW-1185">Reference proteome</keyword>
<organism evidence="2 3">
    <name type="scientific">Vicia faba</name>
    <name type="common">Broad bean</name>
    <name type="synonym">Faba vulgaris</name>
    <dbReference type="NCBI Taxonomy" id="3906"/>
    <lineage>
        <taxon>Eukaryota</taxon>
        <taxon>Viridiplantae</taxon>
        <taxon>Streptophyta</taxon>
        <taxon>Embryophyta</taxon>
        <taxon>Tracheophyta</taxon>
        <taxon>Spermatophyta</taxon>
        <taxon>Magnoliopsida</taxon>
        <taxon>eudicotyledons</taxon>
        <taxon>Gunneridae</taxon>
        <taxon>Pentapetalae</taxon>
        <taxon>rosids</taxon>
        <taxon>fabids</taxon>
        <taxon>Fabales</taxon>
        <taxon>Fabaceae</taxon>
        <taxon>Papilionoideae</taxon>
        <taxon>50 kb inversion clade</taxon>
        <taxon>NPAAA clade</taxon>
        <taxon>Hologalegina</taxon>
        <taxon>IRL clade</taxon>
        <taxon>Fabeae</taxon>
        <taxon>Vicia</taxon>
    </lineage>
</organism>
<evidence type="ECO:0000313" key="2">
    <source>
        <dbReference type="EMBL" id="CAI8585743.1"/>
    </source>
</evidence>
<keyword evidence="1" id="KW-1133">Transmembrane helix</keyword>
<feature type="transmembrane region" description="Helical" evidence="1">
    <location>
        <begin position="190"/>
        <end position="212"/>
    </location>
</feature>
<gene>
    <name evidence="2" type="ORF">VFH_I221600</name>
</gene>